<name>A0ABU5JBP1_9ACTN</name>
<feature type="compositionally biased region" description="Low complexity" evidence="1">
    <location>
        <begin position="30"/>
        <end position="43"/>
    </location>
</feature>
<reference evidence="2 3" key="1">
    <citation type="submission" date="2023-12" db="EMBL/GenBank/DDBJ databases">
        <title>Micromonospora sp. nov., isolated from Atacama Desert.</title>
        <authorList>
            <person name="Carro L."/>
            <person name="Golinska P."/>
            <person name="Klenk H.-P."/>
            <person name="Goodfellow M."/>
        </authorList>
    </citation>
    <scope>NUCLEOTIDE SEQUENCE [LARGE SCALE GENOMIC DNA]</scope>
    <source>
        <strain evidence="2 3">4G53</strain>
    </source>
</reference>
<proteinExistence type="predicted"/>
<keyword evidence="3" id="KW-1185">Reference proteome</keyword>
<dbReference type="RefSeq" id="WP_322440273.1">
    <property type="nucleotide sequence ID" value="NZ_JAXOTQ010000011.1"/>
</dbReference>
<dbReference type="EMBL" id="JAXOTQ010000011">
    <property type="protein sequence ID" value="MDZ5490015.1"/>
    <property type="molecule type" value="Genomic_DNA"/>
</dbReference>
<organism evidence="2 3">
    <name type="scientific">Micromonospora sicca</name>
    <dbReference type="NCBI Taxonomy" id="2202420"/>
    <lineage>
        <taxon>Bacteria</taxon>
        <taxon>Bacillati</taxon>
        <taxon>Actinomycetota</taxon>
        <taxon>Actinomycetes</taxon>
        <taxon>Micromonosporales</taxon>
        <taxon>Micromonosporaceae</taxon>
        <taxon>Micromonospora</taxon>
    </lineage>
</organism>
<comment type="caution">
    <text evidence="2">The sequence shown here is derived from an EMBL/GenBank/DDBJ whole genome shotgun (WGS) entry which is preliminary data.</text>
</comment>
<accession>A0ABU5JBP1</accession>
<evidence type="ECO:0000313" key="2">
    <source>
        <dbReference type="EMBL" id="MDZ5490015.1"/>
    </source>
</evidence>
<evidence type="ECO:0000256" key="1">
    <source>
        <dbReference type="SAM" id="MobiDB-lite"/>
    </source>
</evidence>
<feature type="region of interest" description="Disordered" evidence="1">
    <location>
        <begin position="30"/>
        <end position="59"/>
    </location>
</feature>
<evidence type="ECO:0000313" key="3">
    <source>
        <dbReference type="Proteomes" id="UP001290101"/>
    </source>
</evidence>
<protein>
    <submittedName>
        <fullName evidence="2">Uncharacterized protein</fullName>
    </submittedName>
</protein>
<sequence length="109" mass="12290">MPGDHWLRPVVRSYSAQPRLPSSSAFSIRRWSSSSRCQQTSRPPRTRRTLTSKSDSAMTPARFSSYRKSGSWPGCPVTITCWYSCHRGPPTMLGYSSLSRAPTRLTPRP</sequence>
<gene>
    <name evidence="2" type="ORF">U2F25_11150</name>
</gene>
<dbReference type="Proteomes" id="UP001290101">
    <property type="component" value="Unassembled WGS sequence"/>
</dbReference>